<reference evidence="2 3" key="1">
    <citation type="journal article" date="2016" name="DNA Res.">
        <title>Genome sequence of Aspergillus luchuensis NBRC 4314.</title>
        <authorList>
            <person name="Yamada O."/>
            <person name="Machida M."/>
            <person name="Hosoyama A."/>
            <person name="Goto M."/>
            <person name="Takahashi T."/>
            <person name="Futagami T."/>
            <person name="Yamagata Y."/>
            <person name="Takeuchi M."/>
            <person name="Kobayashi T."/>
            <person name="Koike H."/>
            <person name="Abe K."/>
            <person name="Asai K."/>
            <person name="Arita M."/>
            <person name="Fujita N."/>
            <person name="Fukuda K."/>
            <person name="Higa K."/>
            <person name="Horikawa H."/>
            <person name="Ishikawa T."/>
            <person name="Jinno K."/>
            <person name="Kato Y."/>
            <person name="Kirimura K."/>
            <person name="Mizutani O."/>
            <person name="Nakasone K."/>
            <person name="Sano M."/>
            <person name="Shiraishi Y."/>
            <person name="Tsukahara M."/>
            <person name="Gomi K."/>
        </authorList>
    </citation>
    <scope>NUCLEOTIDE SEQUENCE [LARGE SCALE GENOMIC DNA]</scope>
    <source>
        <strain evidence="2 3">RIB 2604</strain>
    </source>
</reference>
<reference evidence="3" key="2">
    <citation type="submission" date="2016-02" db="EMBL/GenBank/DDBJ databases">
        <title>Genome sequencing of Aspergillus luchuensis NBRC 4314.</title>
        <authorList>
            <person name="Yamada O."/>
        </authorList>
    </citation>
    <scope>NUCLEOTIDE SEQUENCE [LARGE SCALE GENOMIC DNA]</scope>
    <source>
        <strain evidence="3">RIB 2604</strain>
    </source>
</reference>
<evidence type="ECO:0000313" key="2">
    <source>
        <dbReference type="EMBL" id="GAT26673.1"/>
    </source>
</evidence>
<sequence>MWEGKEGDISELLVSPKPAQQVATSPPPSPRTASSPEFATIISWLSHDVRNHLDE</sequence>
<proteinExistence type="predicted"/>
<name>A0A146FNH7_ASPKA</name>
<comment type="caution">
    <text evidence="2">The sequence shown here is derived from an EMBL/GenBank/DDBJ whole genome shotgun (WGS) entry which is preliminary data.</text>
</comment>
<protein>
    <submittedName>
        <fullName evidence="2">Uncharacterized protein</fullName>
    </submittedName>
</protein>
<dbReference type="AlphaFoldDB" id="A0A146FNH7"/>
<dbReference type="Proteomes" id="UP000075230">
    <property type="component" value="Unassembled WGS sequence"/>
</dbReference>
<evidence type="ECO:0000256" key="1">
    <source>
        <dbReference type="SAM" id="MobiDB-lite"/>
    </source>
</evidence>
<organism evidence="2 3">
    <name type="scientific">Aspergillus kawachii</name>
    <name type="common">White koji mold</name>
    <name type="synonym">Aspergillus awamori var. kawachi</name>
    <dbReference type="NCBI Taxonomy" id="1069201"/>
    <lineage>
        <taxon>Eukaryota</taxon>
        <taxon>Fungi</taxon>
        <taxon>Dikarya</taxon>
        <taxon>Ascomycota</taxon>
        <taxon>Pezizomycotina</taxon>
        <taxon>Eurotiomycetes</taxon>
        <taxon>Eurotiomycetidae</taxon>
        <taxon>Eurotiales</taxon>
        <taxon>Aspergillaceae</taxon>
        <taxon>Aspergillus</taxon>
        <taxon>Aspergillus subgen. Circumdati</taxon>
    </lineage>
</organism>
<evidence type="ECO:0000313" key="3">
    <source>
        <dbReference type="Proteomes" id="UP000075230"/>
    </source>
</evidence>
<gene>
    <name evidence="2" type="ORF">RIB2604_02103550</name>
</gene>
<feature type="region of interest" description="Disordered" evidence="1">
    <location>
        <begin position="1"/>
        <end position="37"/>
    </location>
</feature>
<accession>A0A146FNH7</accession>
<dbReference type="EMBL" id="BCWF01000021">
    <property type="protein sequence ID" value="GAT26673.1"/>
    <property type="molecule type" value="Genomic_DNA"/>
</dbReference>